<comment type="caution">
    <text evidence="10">Lacks conserved residue(s) required for the propagation of feature annotation.</text>
</comment>
<dbReference type="Proteomes" id="UP001107558">
    <property type="component" value="Chromosome 1"/>
</dbReference>
<feature type="disulfide bond" evidence="10">
    <location>
        <begin position="383"/>
        <end position="393"/>
    </location>
</feature>
<comment type="subcellular location">
    <subcellularLocation>
        <location evidence="9">Endomembrane system</location>
        <topology evidence="9">Single-pass type I membrane protein</topology>
    </subcellularLocation>
</comment>
<dbReference type="InterPro" id="IPR000742">
    <property type="entry name" value="EGF"/>
</dbReference>
<feature type="disulfide bond" evidence="10">
    <location>
        <begin position="446"/>
        <end position="455"/>
    </location>
</feature>
<dbReference type="PANTHER" id="PTHR46513:SF42">
    <property type="entry name" value="PROTEIN CUEBALL"/>
    <property type="match status" value="1"/>
</dbReference>
<keyword evidence="6 11" id="KW-0472">Membrane</keyword>
<dbReference type="Gene3D" id="2.120.10.30">
    <property type="entry name" value="TolB, C-terminal domain"/>
    <property type="match status" value="1"/>
</dbReference>
<comment type="caution">
    <text evidence="13">The sequence shown here is derived from an EMBL/GenBank/DDBJ whole genome shotgun (WGS) entry which is preliminary data.</text>
</comment>
<name>A0A9J6CFY0_POLVA</name>
<keyword evidence="5 11" id="KW-1133">Transmembrane helix</keyword>
<evidence type="ECO:0000259" key="12">
    <source>
        <dbReference type="PROSITE" id="PS50026"/>
    </source>
</evidence>
<evidence type="ECO:0000256" key="10">
    <source>
        <dbReference type="PROSITE-ProRule" id="PRU00076"/>
    </source>
</evidence>
<proteinExistence type="predicted"/>
<dbReference type="GO" id="GO:0042813">
    <property type="term" value="F:Wnt receptor activity"/>
    <property type="evidence" value="ECO:0007669"/>
    <property type="project" value="TreeGrafter"/>
</dbReference>
<keyword evidence="14" id="KW-1185">Reference proteome</keyword>
<dbReference type="GO" id="GO:0017147">
    <property type="term" value="F:Wnt-protein binding"/>
    <property type="evidence" value="ECO:0007669"/>
    <property type="project" value="TreeGrafter"/>
</dbReference>
<keyword evidence="1 10" id="KW-0245">EGF-like domain</keyword>
<evidence type="ECO:0000313" key="14">
    <source>
        <dbReference type="Proteomes" id="UP001107558"/>
    </source>
</evidence>
<dbReference type="PROSITE" id="PS00022">
    <property type="entry name" value="EGF_1"/>
    <property type="match status" value="1"/>
</dbReference>
<dbReference type="CDD" id="cd00054">
    <property type="entry name" value="EGF_CA"/>
    <property type="match status" value="1"/>
</dbReference>
<dbReference type="Gene3D" id="2.10.25.10">
    <property type="entry name" value="Laminin"/>
    <property type="match status" value="2"/>
</dbReference>
<dbReference type="AlphaFoldDB" id="A0A9J6CFY0"/>
<feature type="transmembrane region" description="Helical" evidence="11">
    <location>
        <begin position="492"/>
        <end position="515"/>
    </location>
</feature>
<feature type="domain" description="EGF-like" evidence="12">
    <location>
        <begin position="379"/>
        <end position="417"/>
    </location>
</feature>
<evidence type="ECO:0000256" key="8">
    <source>
        <dbReference type="ARBA" id="ARBA00023180"/>
    </source>
</evidence>
<evidence type="ECO:0000256" key="1">
    <source>
        <dbReference type="ARBA" id="ARBA00022536"/>
    </source>
</evidence>
<dbReference type="GO" id="GO:0005886">
    <property type="term" value="C:plasma membrane"/>
    <property type="evidence" value="ECO:0007669"/>
    <property type="project" value="TreeGrafter"/>
</dbReference>
<dbReference type="SMART" id="SM00181">
    <property type="entry name" value="EGF"/>
    <property type="match status" value="3"/>
</dbReference>
<keyword evidence="2 11" id="KW-0812">Transmembrane</keyword>
<feature type="disulfide bond" evidence="10">
    <location>
        <begin position="424"/>
        <end position="434"/>
    </location>
</feature>
<feature type="domain" description="EGF-like" evidence="12">
    <location>
        <begin position="420"/>
        <end position="456"/>
    </location>
</feature>
<dbReference type="InterPro" id="IPR011042">
    <property type="entry name" value="6-blade_b-propeller_TolB-like"/>
</dbReference>
<accession>A0A9J6CFY0</accession>
<evidence type="ECO:0000256" key="3">
    <source>
        <dbReference type="ARBA" id="ARBA00022729"/>
    </source>
</evidence>
<gene>
    <name evidence="13" type="ORF">PVAND_010446</name>
</gene>
<keyword evidence="7 10" id="KW-1015">Disulfide bond</keyword>
<evidence type="ECO:0000256" key="4">
    <source>
        <dbReference type="ARBA" id="ARBA00022737"/>
    </source>
</evidence>
<dbReference type="PROSITE" id="PS50026">
    <property type="entry name" value="EGF_3"/>
    <property type="match status" value="2"/>
</dbReference>
<evidence type="ECO:0000256" key="7">
    <source>
        <dbReference type="ARBA" id="ARBA00023157"/>
    </source>
</evidence>
<keyword evidence="8" id="KW-0325">Glycoprotein</keyword>
<evidence type="ECO:0000256" key="5">
    <source>
        <dbReference type="ARBA" id="ARBA00022989"/>
    </source>
</evidence>
<evidence type="ECO:0000256" key="2">
    <source>
        <dbReference type="ARBA" id="ARBA00022692"/>
    </source>
</evidence>
<evidence type="ECO:0000256" key="11">
    <source>
        <dbReference type="SAM" id="Phobius"/>
    </source>
</evidence>
<sequence>MALKCSFLPFKWKIFVLLSLIYVQSVTSLWEYAIATKQNIILYDGNWNEVTEAASSKLKNLKALTYDTTHDVFYFTDRHDDHTYINTLKIRNDGTPVITSLIELTEKEYVEDLVYDFNDDILFFSDKENKRIVEIIFDRTNPENVTWRKEIFIEIKTGTPTGLELDACKRVLYYTVVDLSTRESSINAISIQEKRSEIICKTCKHHRPLAIALDEKNDRIYIADNLKSNVYVINSFTSNSDDLTLELKSFDRTPRSLAIDHEYVYYLDGKEHTLRRLKKNHAVGETSEFLIKFTYDPTDIIVRTNFIDAIRVDLSKCHLTKERMEELQKVNQRIKMEEVVCEKASINKLSKSCLHGGEYDENTMRCMCKELRYDGDHCEIDLCYNFCLNGGECSMEKNIISTKVLPSCSCTKGFIGERCEIDACSNYCMNGGKCSINNMRKPICECVENFKGERCENDHEIETKIIPTSSIAIENNESDTKILSKCPVRMNLTYVILSMCVTLSLLFFLIILLVIRRFHKPMRPKIRKKYVVHKNIEPLQCRPTTEQCEVIIEDCCNMNICDTPCFDPKILQQEINEANIKVKLTSSKKCKDDKQNLLKNMEINQ</sequence>
<dbReference type="SUPFAM" id="SSF63825">
    <property type="entry name" value="YWTD domain"/>
    <property type="match status" value="1"/>
</dbReference>
<dbReference type="GO" id="GO:0060070">
    <property type="term" value="P:canonical Wnt signaling pathway"/>
    <property type="evidence" value="ECO:0007669"/>
    <property type="project" value="TreeGrafter"/>
</dbReference>
<evidence type="ECO:0000313" key="13">
    <source>
        <dbReference type="EMBL" id="KAG5680972.1"/>
    </source>
</evidence>
<dbReference type="PANTHER" id="PTHR46513">
    <property type="entry name" value="VITELLOGENIN RECEPTOR-LIKE PROTEIN-RELATED-RELATED"/>
    <property type="match status" value="1"/>
</dbReference>
<dbReference type="InterPro" id="IPR050778">
    <property type="entry name" value="Cueball_EGF_LRP_Nidogen"/>
</dbReference>
<reference evidence="13" key="1">
    <citation type="submission" date="2021-03" db="EMBL/GenBank/DDBJ databases">
        <title>Chromosome level genome of the anhydrobiotic midge Polypedilum vanderplanki.</title>
        <authorList>
            <person name="Yoshida Y."/>
            <person name="Kikawada T."/>
            <person name="Gusev O."/>
        </authorList>
    </citation>
    <scope>NUCLEOTIDE SEQUENCE</scope>
    <source>
        <strain evidence="13">NIAS01</strain>
        <tissue evidence="13">Whole body or cell culture</tissue>
    </source>
</reference>
<dbReference type="OrthoDB" id="382013at2759"/>
<organism evidence="13 14">
    <name type="scientific">Polypedilum vanderplanki</name>
    <name type="common">Sleeping chironomid midge</name>
    <dbReference type="NCBI Taxonomy" id="319348"/>
    <lineage>
        <taxon>Eukaryota</taxon>
        <taxon>Metazoa</taxon>
        <taxon>Ecdysozoa</taxon>
        <taxon>Arthropoda</taxon>
        <taxon>Hexapoda</taxon>
        <taxon>Insecta</taxon>
        <taxon>Pterygota</taxon>
        <taxon>Neoptera</taxon>
        <taxon>Endopterygota</taxon>
        <taxon>Diptera</taxon>
        <taxon>Nematocera</taxon>
        <taxon>Chironomoidea</taxon>
        <taxon>Chironomidae</taxon>
        <taxon>Chironominae</taxon>
        <taxon>Polypedilum</taxon>
        <taxon>Polypedilum</taxon>
    </lineage>
</organism>
<keyword evidence="4" id="KW-0677">Repeat</keyword>
<evidence type="ECO:0000256" key="9">
    <source>
        <dbReference type="ARBA" id="ARBA00046288"/>
    </source>
</evidence>
<protein>
    <recommendedName>
        <fullName evidence="12">EGF-like domain-containing protein</fullName>
    </recommendedName>
</protein>
<dbReference type="EMBL" id="JADBJN010000001">
    <property type="protein sequence ID" value="KAG5680972.1"/>
    <property type="molecule type" value="Genomic_DNA"/>
</dbReference>
<keyword evidence="3" id="KW-0732">Signal</keyword>
<dbReference type="SUPFAM" id="SSF57196">
    <property type="entry name" value="EGF/Laminin"/>
    <property type="match status" value="2"/>
</dbReference>
<evidence type="ECO:0000256" key="6">
    <source>
        <dbReference type="ARBA" id="ARBA00023136"/>
    </source>
</evidence>